<gene>
    <name evidence="1" type="ORF">F5144DRAFT_332796</name>
</gene>
<organism evidence="1 2">
    <name type="scientific">Chaetomium tenue</name>
    <dbReference type="NCBI Taxonomy" id="1854479"/>
    <lineage>
        <taxon>Eukaryota</taxon>
        <taxon>Fungi</taxon>
        <taxon>Dikarya</taxon>
        <taxon>Ascomycota</taxon>
        <taxon>Pezizomycotina</taxon>
        <taxon>Sordariomycetes</taxon>
        <taxon>Sordariomycetidae</taxon>
        <taxon>Sordariales</taxon>
        <taxon>Chaetomiaceae</taxon>
        <taxon>Chaetomium</taxon>
    </lineage>
</organism>
<keyword evidence="2" id="KW-1185">Reference proteome</keyword>
<evidence type="ECO:0000313" key="2">
    <source>
        <dbReference type="Proteomes" id="UP000724584"/>
    </source>
</evidence>
<comment type="caution">
    <text evidence="1">The sequence shown here is derived from an EMBL/GenBank/DDBJ whole genome shotgun (WGS) entry which is preliminary data.</text>
</comment>
<sequence>MPSPPSRLLALTLRLDHCMTAPYLIPGHGISELRPACSTLRPERTCYMTVPVRALILAFFFFSFSSSLRALFGGFAAHIPKLEYPASSWSTSAFSGLHPAFSIDDIGECAPLQQLERNLQLAACSAYDAAIGLSLIFMEVLTNGRTRLAPP</sequence>
<dbReference type="Proteomes" id="UP000724584">
    <property type="component" value="Unassembled WGS sequence"/>
</dbReference>
<proteinExistence type="predicted"/>
<dbReference type="EMBL" id="JAGIZQ010000006">
    <property type="protein sequence ID" value="KAH6622532.1"/>
    <property type="molecule type" value="Genomic_DNA"/>
</dbReference>
<reference evidence="1 2" key="1">
    <citation type="journal article" date="2021" name="Nat. Commun.">
        <title>Genetic determinants of endophytism in the Arabidopsis root mycobiome.</title>
        <authorList>
            <person name="Mesny F."/>
            <person name="Miyauchi S."/>
            <person name="Thiergart T."/>
            <person name="Pickel B."/>
            <person name="Atanasova L."/>
            <person name="Karlsson M."/>
            <person name="Huettel B."/>
            <person name="Barry K.W."/>
            <person name="Haridas S."/>
            <person name="Chen C."/>
            <person name="Bauer D."/>
            <person name="Andreopoulos W."/>
            <person name="Pangilinan J."/>
            <person name="LaButti K."/>
            <person name="Riley R."/>
            <person name="Lipzen A."/>
            <person name="Clum A."/>
            <person name="Drula E."/>
            <person name="Henrissat B."/>
            <person name="Kohler A."/>
            <person name="Grigoriev I.V."/>
            <person name="Martin F.M."/>
            <person name="Hacquard S."/>
        </authorList>
    </citation>
    <scope>NUCLEOTIDE SEQUENCE [LARGE SCALE GENOMIC DNA]</scope>
    <source>
        <strain evidence="1 2">MPI-SDFR-AT-0079</strain>
    </source>
</reference>
<name>A0ACB7NY72_9PEZI</name>
<evidence type="ECO:0000313" key="1">
    <source>
        <dbReference type="EMBL" id="KAH6622532.1"/>
    </source>
</evidence>
<protein>
    <submittedName>
        <fullName evidence="1">Uncharacterized protein</fullName>
    </submittedName>
</protein>
<accession>A0ACB7NY72</accession>